<dbReference type="InterPro" id="IPR024791">
    <property type="entry name" value="Cyt_c/ubiquinol_Oxase_su3"/>
</dbReference>
<dbReference type="InterPro" id="IPR035973">
    <property type="entry name" value="Cyt_c_oxidase_su3-like_sf"/>
</dbReference>
<feature type="transmembrane region" description="Helical" evidence="9">
    <location>
        <begin position="124"/>
        <end position="145"/>
    </location>
</feature>
<feature type="transmembrane region" description="Helical" evidence="9">
    <location>
        <begin position="12"/>
        <end position="31"/>
    </location>
</feature>
<dbReference type="CDD" id="cd01665">
    <property type="entry name" value="Cyt_c_Oxidase_III"/>
    <property type="match status" value="1"/>
</dbReference>
<dbReference type="GO" id="GO:0004129">
    <property type="term" value="F:cytochrome-c oxidase activity"/>
    <property type="evidence" value="ECO:0007669"/>
    <property type="project" value="InterPro"/>
</dbReference>
<evidence type="ECO:0000256" key="6">
    <source>
        <dbReference type="ARBA" id="ARBA00022989"/>
    </source>
</evidence>
<dbReference type="SUPFAM" id="SSF81452">
    <property type="entry name" value="Cytochrome c oxidase subunit III-like"/>
    <property type="match status" value="1"/>
</dbReference>
<protein>
    <recommendedName>
        <fullName evidence="3 8">Cytochrome c oxidase subunit 3</fullName>
    </recommendedName>
</protein>
<geneLocation type="mitochondrion" evidence="11"/>
<dbReference type="AlphaFoldDB" id="A0A8F8FFP9"/>
<keyword evidence="7 9" id="KW-0472">Membrane</keyword>
<keyword evidence="4 8" id="KW-0812">Transmembrane</keyword>
<comment type="similarity">
    <text evidence="2 8">Belongs to the cytochrome c oxidase subunit 3 family.</text>
</comment>
<proteinExistence type="inferred from homology"/>
<sequence length="259" mass="29879">MARQPFHLVEFSPWPLLVSFSILSIPIGMIYYIRFSFLNLLLLGVILTATISYLWWRDVVRESSYQGHHNNFVMKGLKIGMALFILSEICFFFAFFWAYFHSSLAPTIEIGAHWPPTGINTLEAFQVPLLNTCVLLLSGVSITWCHHSIEEGSFKSSIQSLLFTVMLGLYFLYLQYGEYSETMFSIADGIYGSCFFMATGFHGMHVAVGATFLLVCLIRMKNYHFSKNHHVGFLAAAWYWHFVDVVWLFLYVSIYWWGS</sequence>
<reference evidence="11" key="2">
    <citation type="submission" date="2021-08" db="EMBL/GenBank/DDBJ databases">
        <title>Laevapex fuscus from NM.</title>
        <authorList>
            <person name="Kamel B."/>
            <person name="Adema C.M."/>
        </authorList>
    </citation>
    <scope>NUCLEOTIDE SEQUENCE</scope>
    <source>
        <strain evidence="11">A_19</strain>
    </source>
</reference>
<dbReference type="Gene3D" id="1.20.120.80">
    <property type="entry name" value="Cytochrome c oxidase, subunit III, four-helix bundle"/>
    <property type="match status" value="1"/>
</dbReference>
<dbReference type="PROSITE" id="PS50253">
    <property type="entry name" value="COX3"/>
    <property type="match status" value="1"/>
</dbReference>
<evidence type="ECO:0000256" key="1">
    <source>
        <dbReference type="ARBA" id="ARBA00004141"/>
    </source>
</evidence>
<dbReference type="Pfam" id="PF00510">
    <property type="entry name" value="COX3"/>
    <property type="match status" value="1"/>
</dbReference>
<feature type="transmembrane region" description="Helical" evidence="9">
    <location>
        <begin position="157"/>
        <end position="176"/>
    </location>
</feature>
<feature type="transmembrane region" description="Helical" evidence="9">
    <location>
        <begin position="77"/>
        <end position="100"/>
    </location>
</feature>
<evidence type="ECO:0000256" key="2">
    <source>
        <dbReference type="ARBA" id="ARBA00010581"/>
    </source>
</evidence>
<dbReference type="EMBL" id="MN830918">
    <property type="protein sequence ID" value="QXX99481.1"/>
    <property type="molecule type" value="Genomic_DNA"/>
</dbReference>
<evidence type="ECO:0000256" key="8">
    <source>
        <dbReference type="RuleBase" id="RU003375"/>
    </source>
</evidence>
<evidence type="ECO:0000313" key="11">
    <source>
        <dbReference type="EMBL" id="QXX99481.1"/>
    </source>
</evidence>
<name>A0A8F8FFP9_9GAST</name>
<keyword evidence="6 9" id="KW-1133">Transmembrane helix</keyword>
<reference evidence="11" key="1">
    <citation type="submission" date="2019-12" db="EMBL/GenBank/DDBJ databases">
        <authorList>
            <person name="Hamm P.S."/>
            <person name="Badgett J.E."/>
            <person name="Balderamos G.L."/>
            <person name="Beuchelt S.B."/>
            <person name="Bowman D.C."/>
            <person name="Colica R.A."/>
            <person name="Garcia J.A."/>
            <person name="Hindi S.T."/>
            <person name="Jehle S.A."/>
            <person name="Lopez-Monzon M."/>
            <person name="Mani A."/>
            <person name="Martin C.M."/>
            <person name="McQuirk K.A."/>
            <person name="Montoya K.N."/>
            <person name="Paez-Beltran L.E."/>
            <person name="Patel S.J."/>
            <person name="Pittis A.V."/>
            <person name="Shelp T.M."/>
            <person name="Tucker C.M."/>
            <person name="Vega S.V."/>
            <person name="Venhaus E.N."/>
            <person name="West C.N."/>
            <person name="Yogi P."/>
            <person name="Natvig D.O."/>
            <person name="Kamel K."/>
            <person name="Adema C.M."/>
        </authorList>
    </citation>
    <scope>NUCLEOTIDE SEQUENCE</scope>
    <source>
        <strain evidence="11">A_19</strain>
    </source>
</reference>
<dbReference type="FunFam" id="1.20.120.80:FF:000002">
    <property type="entry name" value="Cytochrome c oxidase subunit 3"/>
    <property type="match status" value="1"/>
</dbReference>
<feature type="domain" description="Heme-copper oxidase subunit III family profile" evidence="10">
    <location>
        <begin position="2"/>
        <end position="259"/>
    </location>
</feature>
<organism evidence="11">
    <name type="scientific">Laevapex fuscus</name>
    <dbReference type="NCBI Taxonomy" id="240816"/>
    <lineage>
        <taxon>Eukaryota</taxon>
        <taxon>Metazoa</taxon>
        <taxon>Spiralia</taxon>
        <taxon>Lophotrochozoa</taxon>
        <taxon>Mollusca</taxon>
        <taxon>Gastropoda</taxon>
        <taxon>Heterobranchia</taxon>
        <taxon>Euthyneura</taxon>
        <taxon>Panpulmonata</taxon>
        <taxon>Hygrophila</taxon>
        <taxon>Lymnaeoidea</taxon>
        <taxon>Ancylidae</taxon>
        <taxon>Laevapex</taxon>
    </lineage>
</organism>
<evidence type="ECO:0000256" key="9">
    <source>
        <dbReference type="SAM" id="Phobius"/>
    </source>
</evidence>
<dbReference type="PANTHER" id="PTHR11403">
    <property type="entry name" value="CYTOCHROME C OXIDASE SUBUNIT III"/>
    <property type="match status" value="1"/>
</dbReference>
<evidence type="ECO:0000256" key="7">
    <source>
        <dbReference type="ARBA" id="ARBA00023136"/>
    </source>
</evidence>
<evidence type="ECO:0000256" key="4">
    <source>
        <dbReference type="ARBA" id="ARBA00022692"/>
    </source>
</evidence>
<gene>
    <name evidence="11" type="primary">cox3</name>
</gene>
<dbReference type="GO" id="GO:0006123">
    <property type="term" value="P:mitochondrial electron transport, cytochrome c to oxygen"/>
    <property type="evidence" value="ECO:0007669"/>
    <property type="project" value="TreeGrafter"/>
</dbReference>
<evidence type="ECO:0000256" key="3">
    <source>
        <dbReference type="ARBA" id="ARBA00015944"/>
    </source>
</evidence>
<dbReference type="GO" id="GO:0005739">
    <property type="term" value="C:mitochondrion"/>
    <property type="evidence" value="ECO:0007669"/>
    <property type="project" value="TreeGrafter"/>
</dbReference>
<evidence type="ECO:0000259" key="10">
    <source>
        <dbReference type="PROSITE" id="PS50253"/>
    </source>
</evidence>
<feature type="transmembrane region" description="Helical" evidence="9">
    <location>
        <begin position="196"/>
        <end position="218"/>
    </location>
</feature>
<dbReference type="Gene3D" id="1.10.287.70">
    <property type="match status" value="1"/>
</dbReference>
<comment type="subcellular location">
    <subcellularLocation>
        <location evidence="1">Membrane</location>
        <topology evidence="1">Multi-pass membrane protein</topology>
    </subcellularLocation>
</comment>
<dbReference type="PANTHER" id="PTHR11403:SF7">
    <property type="entry name" value="CYTOCHROME C OXIDASE SUBUNIT 3"/>
    <property type="match status" value="1"/>
</dbReference>
<dbReference type="InterPro" id="IPR013833">
    <property type="entry name" value="Cyt_c_oxidase_su3_a-hlx"/>
</dbReference>
<evidence type="ECO:0000256" key="5">
    <source>
        <dbReference type="ARBA" id="ARBA00022967"/>
    </source>
</evidence>
<feature type="transmembrane region" description="Helical" evidence="9">
    <location>
        <begin position="37"/>
        <end position="56"/>
    </location>
</feature>
<dbReference type="InterPro" id="IPR033945">
    <property type="entry name" value="Cyt_c_oxase_su3_dom"/>
</dbReference>
<dbReference type="GO" id="GO:0016020">
    <property type="term" value="C:membrane"/>
    <property type="evidence" value="ECO:0007669"/>
    <property type="project" value="UniProtKB-SubCell"/>
</dbReference>
<keyword evidence="8 11" id="KW-0496">Mitochondrion</keyword>
<keyword evidence="5" id="KW-1278">Translocase</keyword>
<feature type="transmembrane region" description="Helical" evidence="9">
    <location>
        <begin position="230"/>
        <end position="257"/>
    </location>
</feature>
<dbReference type="InterPro" id="IPR000298">
    <property type="entry name" value="Cyt_c_oxidase-like_su3"/>
</dbReference>
<comment type="function">
    <text evidence="8">Component of the cytochrome c oxidase, the last enzyme in the mitochondrial electron transport chain which drives oxidative phosphorylation. The respiratory chain contains 3 multisubunit complexes succinate dehydrogenase (complex II, CII), ubiquinol-cytochrome c oxidoreductase (cytochrome b-c1 complex, complex III, CIII) and cytochrome c oxidase (complex IV, CIV), that cooperate to transfer electrons derived from NADH and succinate to molecular oxygen, creating an electrochemical gradient over the inner membrane that drives transmembrane transport and the ATP synthase. Cytochrome c oxidase is the component of the respiratory chain that catalyzes the reduction of oxygen to water. Electrons originating from reduced cytochrome c in the intermembrane space (IMS) are transferred via the dinuclear copper A center (CU(A)) of subunit 2 and heme A of subunit 1 to the active site in subunit 1, a binuclear center (BNC) formed by heme A3 and copper B (CU(B)). The BNC reduces molecular oxygen to 2 water molecules using 4 electrons from cytochrome c in the IMS and 4 protons from the mitochondrial matrix.</text>
</comment>
<accession>A0A8F8FFP9</accession>